<sequence>MSFSWNLENYNWNMILLNISLIGTKFFQSKLRNF</sequence>
<evidence type="ECO:0000313" key="2">
    <source>
        <dbReference type="EMBL" id="MBX55934.1"/>
    </source>
</evidence>
<evidence type="ECO:0000256" key="1">
    <source>
        <dbReference type="SAM" id="Phobius"/>
    </source>
</evidence>
<name>A0A2P2PMH2_RHIMU</name>
<dbReference type="AlphaFoldDB" id="A0A2P2PMH2"/>
<protein>
    <submittedName>
        <fullName evidence="2">Uncharacterized protein</fullName>
    </submittedName>
</protein>
<keyword evidence="1" id="KW-1133">Transmembrane helix</keyword>
<reference evidence="2" key="1">
    <citation type="submission" date="2018-02" db="EMBL/GenBank/DDBJ databases">
        <title>Rhizophora mucronata_Transcriptome.</title>
        <authorList>
            <person name="Meera S.P."/>
            <person name="Sreeshan A."/>
            <person name="Augustine A."/>
        </authorList>
    </citation>
    <scope>NUCLEOTIDE SEQUENCE</scope>
    <source>
        <tissue evidence="2">Leaf</tissue>
    </source>
</reference>
<organism evidence="2">
    <name type="scientific">Rhizophora mucronata</name>
    <name type="common">Asiatic mangrove</name>
    <dbReference type="NCBI Taxonomy" id="61149"/>
    <lineage>
        <taxon>Eukaryota</taxon>
        <taxon>Viridiplantae</taxon>
        <taxon>Streptophyta</taxon>
        <taxon>Embryophyta</taxon>
        <taxon>Tracheophyta</taxon>
        <taxon>Spermatophyta</taxon>
        <taxon>Magnoliopsida</taxon>
        <taxon>eudicotyledons</taxon>
        <taxon>Gunneridae</taxon>
        <taxon>Pentapetalae</taxon>
        <taxon>rosids</taxon>
        <taxon>fabids</taxon>
        <taxon>Malpighiales</taxon>
        <taxon>Rhizophoraceae</taxon>
        <taxon>Rhizophora</taxon>
    </lineage>
</organism>
<proteinExistence type="predicted"/>
<feature type="transmembrane region" description="Helical" evidence="1">
    <location>
        <begin position="12"/>
        <end position="28"/>
    </location>
</feature>
<keyword evidence="1" id="KW-0812">Transmembrane</keyword>
<accession>A0A2P2PMH2</accession>
<keyword evidence="1" id="KW-0472">Membrane</keyword>
<dbReference type="EMBL" id="GGEC01075450">
    <property type="protein sequence ID" value="MBX55934.1"/>
    <property type="molecule type" value="Transcribed_RNA"/>
</dbReference>